<reference evidence="4" key="2">
    <citation type="submission" date="2020-10" db="UniProtKB">
        <authorList>
            <consortium name="WormBaseParasite"/>
        </authorList>
    </citation>
    <scope>IDENTIFICATION</scope>
</reference>
<feature type="compositionally biased region" description="Polar residues" evidence="1">
    <location>
        <begin position="261"/>
        <end position="273"/>
    </location>
</feature>
<reference evidence="3" key="1">
    <citation type="journal article" date="2013" name="Genetics">
        <title>The draft genome and transcriptome of Panagrellus redivivus are shaped by the harsh demands of a free-living lifestyle.</title>
        <authorList>
            <person name="Srinivasan J."/>
            <person name="Dillman A.R."/>
            <person name="Macchietto M.G."/>
            <person name="Heikkinen L."/>
            <person name="Lakso M."/>
            <person name="Fracchia K.M."/>
            <person name="Antoshechkin I."/>
            <person name="Mortazavi A."/>
            <person name="Wong G."/>
            <person name="Sternberg P.W."/>
        </authorList>
    </citation>
    <scope>NUCLEOTIDE SEQUENCE [LARGE SCALE GENOMIC DNA]</scope>
    <source>
        <strain evidence="3">MT8872</strain>
    </source>
</reference>
<proteinExistence type="predicted"/>
<evidence type="ECO:0000313" key="3">
    <source>
        <dbReference type="Proteomes" id="UP000492821"/>
    </source>
</evidence>
<feature type="compositionally biased region" description="Low complexity" evidence="1">
    <location>
        <begin position="281"/>
        <end position="296"/>
    </location>
</feature>
<feature type="compositionally biased region" description="Polar residues" evidence="1">
    <location>
        <begin position="112"/>
        <end position="126"/>
    </location>
</feature>
<dbReference type="PROSITE" id="PS50829">
    <property type="entry name" value="GYF"/>
    <property type="match status" value="1"/>
</dbReference>
<feature type="compositionally biased region" description="Low complexity" evidence="1">
    <location>
        <begin position="728"/>
        <end position="744"/>
    </location>
</feature>
<dbReference type="GO" id="GO:0005829">
    <property type="term" value="C:cytosol"/>
    <property type="evidence" value="ECO:0007669"/>
    <property type="project" value="TreeGrafter"/>
</dbReference>
<dbReference type="PANTHER" id="PTHR14445:SF36">
    <property type="entry name" value="FI03272P-RELATED"/>
    <property type="match status" value="1"/>
</dbReference>
<feature type="region of interest" description="Disordered" evidence="1">
    <location>
        <begin position="608"/>
        <end position="628"/>
    </location>
</feature>
<feature type="compositionally biased region" description="Gly residues" evidence="1">
    <location>
        <begin position="162"/>
        <end position="182"/>
    </location>
</feature>
<feature type="compositionally biased region" description="Polar residues" evidence="1">
    <location>
        <begin position="1"/>
        <end position="13"/>
    </location>
</feature>
<dbReference type="PANTHER" id="PTHR14445">
    <property type="entry name" value="GRB10 INTERACTING GYF PROTEIN"/>
    <property type="match status" value="1"/>
</dbReference>
<sequence length="958" mass="106121">MSAVSESNNQVNFNPAWMQSLRPDKPNIRSSVDSDDSNKMDSAPVFAVHRYGREDILALIPQSTRPPDGLKASQFFVETPLEPIILTPLNEIEQRCQQNINSSKALSLVNHTSTRNGTPSQPTSPWTVAGGTKTKSTPTTNSRWQHLTSGDSPSTGYVKPGTGRGGAVGGLGRGGGLAGSGSGRTIVRNPPEGKSGFAAGSRTRYKSTSEDDAATNAANNGWTVVGGKGGSHEPAEQHAWRSGRGDSEQPVTIDRFDASELNGTFSRSNSNRATAAPVNPGASQSARGSRGDAASSRFDDSTASDWDPLGSKNLVEHHSPPLNYANADPYAAYLRQPSNLASSAPEPPSQERDLSNITNILENTSLSASTDYWCYLDPNGSQHGPYEGVQMLIWYKSGFFRNDLRCRKAQTEAFITLGELIQKNGSENPFVFAQPPVPQPPIGFSSSVGNRSPWAPTRSSEAQKIMESQQALLEERRRLEEQQERLRREEQERIDKERALRELENELQRRQAELHRMATAREQELEQKRREIADFERMQRLEAENRLMEKRRAEELEVRRQQEEVERNRQLLEEQQRQQAEELRRQQEEAQAEAERVREQARLEARQLEEQRKQHKAAQAEAERREAEKRLEMARQLLQNEAKRRREAEEAAHAAEQARIAAAKAAAASKVAPWSTTAAVKKENPQLQTQRSLLEIQLEEERALEERRKLEAEALEQQKKTSGNTKSAKPWAATAAAGTTKAPWNETSSRGSPVAAKTPTAAANSSWPPIPSASPQFAKKPEPKPAPKAAAAPVVTSPKNKKTPEKDGVNVFQKWIIDAIKKLNKNVGTTVDADTFSIFIETIENPDEVEDYFLSYFGETDAVKEFHQEFLEKRIQLRPRNKVSAKDLQDLSAAQSAVNATKITSDFQTVKKKGKGKGKGAVKTVDLTVLSFKPSSDPNRFNAGEIDTAPPMPSKKKR</sequence>
<feature type="region of interest" description="Disordered" evidence="1">
    <location>
        <begin position="1"/>
        <end position="41"/>
    </location>
</feature>
<dbReference type="InterPro" id="IPR003169">
    <property type="entry name" value="GYF"/>
</dbReference>
<dbReference type="WBParaSite" id="Pan_g18440.t1">
    <property type="protein sequence ID" value="Pan_g18440.t1"/>
    <property type="gene ID" value="Pan_g18440"/>
</dbReference>
<evidence type="ECO:0000259" key="2">
    <source>
        <dbReference type="PROSITE" id="PS50829"/>
    </source>
</evidence>
<dbReference type="InterPro" id="IPR035445">
    <property type="entry name" value="GYF-like_dom_sf"/>
</dbReference>
<feature type="compositionally biased region" description="Basic and acidic residues" evidence="1">
    <location>
        <begin position="230"/>
        <end position="247"/>
    </location>
</feature>
<dbReference type="SMART" id="SM00444">
    <property type="entry name" value="GYF"/>
    <property type="match status" value="1"/>
</dbReference>
<name>A0A7E4VA45_PANRE</name>
<dbReference type="Proteomes" id="UP000492821">
    <property type="component" value="Unassembled WGS sequence"/>
</dbReference>
<keyword evidence="3" id="KW-1185">Reference proteome</keyword>
<dbReference type="Gene3D" id="3.30.1490.40">
    <property type="match status" value="1"/>
</dbReference>
<feature type="compositionally biased region" description="Polar residues" evidence="1">
    <location>
        <begin position="133"/>
        <end position="155"/>
    </location>
</feature>
<accession>A0A7E4VA45</accession>
<feature type="region of interest" description="Disordered" evidence="1">
    <location>
        <begin position="934"/>
        <end position="958"/>
    </location>
</feature>
<dbReference type="SUPFAM" id="SSF55277">
    <property type="entry name" value="GYF domain"/>
    <property type="match status" value="1"/>
</dbReference>
<dbReference type="Pfam" id="PF02213">
    <property type="entry name" value="GYF"/>
    <property type="match status" value="1"/>
</dbReference>
<feature type="domain" description="GYF" evidence="2">
    <location>
        <begin position="370"/>
        <end position="418"/>
    </location>
</feature>
<feature type="region of interest" description="Disordered" evidence="1">
    <location>
        <begin position="112"/>
        <end position="321"/>
    </location>
</feature>
<protein>
    <submittedName>
        <fullName evidence="4">GYF domain-containing protein</fullName>
    </submittedName>
</protein>
<evidence type="ECO:0000313" key="4">
    <source>
        <dbReference type="WBParaSite" id="Pan_g18440.t1"/>
    </source>
</evidence>
<feature type="region of interest" description="Disordered" evidence="1">
    <location>
        <begin position="714"/>
        <end position="806"/>
    </location>
</feature>
<evidence type="ECO:0000256" key="1">
    <source>
        <dbReference type="SAM" id="MobiDB-lite"/>
    </source>
</evidence>
<dbReference type="InterPro" id="IPR051640">
    <property type="entry name" value="GRB10-interact_GYF"/>
</dbReference>
<organism evidence="3 4">
    <name type="scientific">Panagrellus redivivus</name>
    <name type="common">Microworm</name>
    <dbReference type="NCBI Taxonomy" id="6233"/>
    <lineage>
        <taxon>Eukaryota</taxon>
        <taxon>Metazoa</taxon>
        <taxon>Ecdysozoa</taxon>
        <taxon>Nematoda</taxon>
        <taxon>Chromadorea</taxon>
        <taxon>Rhabditida</taxon>
        <taxon>Tylenchina</taxon>
        <taxon>Panagrolaimomorpha</taxon>
        <taxon>Panagrolaimoidea</taxon>
        <taxon>Panagrolaimidae</taxon>
        <taxon>Panagrellus</taxon>
    </lineage>
</organism>
<dbReference type="AlphaFoldDB" id="A0A7E4VA45"/>